<reference evidence="2" key="3">
    <citation type="submission" date="2022-01" db="UniProtKB">
        <authorList>
            <consortium name="EnsemblPlants"/>
        </authorList>
    </citation>
    <scope>IDENTIFICATION</scope>
    <source>
        <strain evidence="2">subsp. vulgare</strain>
    </source>
</reference>
<evidence type="ECO:0000256" key="1">
    <source>
        <dbReference type="SAM" id="MobiDB-lite"/>
    </source>
</evidence>
<dbReference type="Gramene" id="HORVU.MOREX.r3.5HG0448750.1">
    <property type="protein sequence ID" value="HORVU.MOREX.r3.5HG0448750.1"/>
    <property type="gene ID" value="HORVU.MOREX.r3.5HG0448750"/>
</dbReference>
<accession>A0A8I6XYI4</accession>
<dbReference type="OrthoDB" id="637373at2759"/>
<dbReference type="Proteomes" id="UP000011116">
    <property type="component" value="Chromosome 5H"/>
</dbReference>
<feature type="region of interest" description="Disordered" evidence="1">
    <location>
        <begin position="142"/>
        <end position="167"/>
    </location>
</feature>
<dbReference type="Gramene" id="HORVU.MOREX.r2.5HG0371700.1">
    <property type="protein sequence ID" value="HORVU.MOREX.r2.5HG0371700.1"/>
    <property type="gene ID" value="HORVU.MOREX.r2.5HG0371700"/>
</dbReference>
<dbReference type="RefSeq" id="XP_044948459.1">
    <property type="nucleotide sequence ID" value="XM_045092524.1"/>
</dbReference>
<keyword evidence="3" id="KW-1185">Reference proteome</keyword>
<dbReference type="GeneID" id="123398013"/>
<reference evidence="2" key="2">
    <citation type="submission" date="2020-10" db="EMBL/GenBank/DDBJ databases">
        <authorList>
            <person name="Scholz U."/>
            <person name="Mascher M."/>
            <person name="Fiebig A."/>
        </authorList>
    </citation>
    <scope>NUCLEOTIDE SEQUENCE [LARGE SCALE GENOMIC DNA]</scope>
    <source>
        <strain evidence="2">cv. Morex</strain>
    </source>
</reference>
<proteinExistence type="predicted"/>
<organism evidence="2 3">
    <name type="scientific">Hordeum vulgare subsp. vulgare</name>
    <name type="common">Domesticated barley</name>
    <dbReference type="NCBI Taxonomy" id="112509"/>
    <lineage>
        <taxon>Eukaryota</taxon>
        <taxon>Viridiplantae</taxon>
        <taxon>Streptophyta</taxon>
        <taxon>Embryophyta</taxon>
        <taxon>Tracheophyta</taxon>
        <taxon>Spermatophyta</taxon>
        <taxon>Magnoliopsida</taxon>
        <taxon>Liliopsida</taxon>
        <taxon>Poales</taxon>
        <taxon>Poaceae</taxon>
        <taxon>BOP clade</taxon>
        <taxon>Pooideae</taxon>
        <taxon>Triticodae</taxon>
        <taxon>Triticeae</taxon>
        <taxon>Hordeinae</taxon>
        <taxon>Hordeum</taxon>
    </lineage>
</organism>
<dbReference type="EnsemblPlants" id="HORVU.MOREX.r3.5HG0448750.1">
    <property type="protein sequence ID" value="HORVU.MOREX.r3.5HG0448750.1"/>
    <property type="gene ID" value="HORVU.MOREX.r3.5HG0448750"/>
</dbReference>
<dbReference type="KEGG" id="hvg:123398013"/>
<dbReference type="AlphaFoldDB" id="A0A8I6XYI4"/>
<evidence type="ECO:0000313" key="3">
    <source>
        <dbReference type="Proteomes" id="UP000011116"/>
    </source>
</evidence>
<dbReference type="SMR" id="A0A8I6XYI4"/>
<name>A0A8I6XYI4_HORVV</name>
<sequence>MRPQSASALAATTVVFLSLICIIQLFVSVTGVSSFVMDNSPNKARPDAAAAADNPEVVLPDAVNVEVDSVPAVDHEHPDPGDVLAWAYRQGQIHADPLMQRVETIGALLDMELQIVPPMPHAEILAALDELAMLPMPTIDPAPVASQEMDIDTEGVEGDVPPPPPSP</sequence>
<evidence type="ECO:0000313" key="2">
    <source>
        <dbReference type="EnsemblPlants" id="HORVU.MOREX.r3.5HG0448750.1"/>
    </source>
</evidence>
<protein>
    <submittedName>
        <fullName evidence="2">Uncharacterized protein</fullName>
    </submittedName>
</protein>
<reference evidence="3" key="1">
    <citation type="journal article" date="2012" name="Nature">
        <title>A physical, genetic and functional sequence assembly of the barley genome.</title>
        <authorList>
            <consortium name="The International Barley Genome Sequencing Consortium"/>
            <person name="Mayer K.F."/>
            <person name="Waugh R."/>
            <person name="Brown J.W."/>
            <person name="Schulman A."/>
            <person name="Langridge P."/>
            <person name="Platzer M."/>
            <person name="Fincher G.B."/>
            <person name="Muehlbauer G.J."/>
            <person name="Sato K."/>
            <person name="Close T.J."/>
            <person name="Wise R.P."/>
            <person name="Stein N."/>
        </authorList>
    </citation>
    <scope>NUCLEOTIDE SEQUENCE [LARGE SCALE GENOMIC DNA]</scope>
    <source>
        <strain evidence="3">cv. Morex</strain>
    </source>
</reference>
<gene>
    <name evidence="2" type="primary">LOC123398013</name>
</gene>